<sequence length="1318" mass="143570">MSSSSVPQNPNSHNVASLLPKLQDPDSDIRYMTLNDLYTMLTIGSPTFLAHDYTTCCKVVDGLLHTLADTHGDVQNMAIKCLGPFVNKAPETILCPTIEKVSNIKTEGSLDTSIPALGVRAIVVALPQPVPGVQRSPKVNESYAAVSKALIPRLVGKVVVPLKEGKPMPAPPKGMLQDDLETGNDSNSLDLLAEVARCFGPMLQDAEVQALEEITMKIIESEKCGTVMKKKAVAALSALAPLFSDDLLAHHVTTTIEELRSPHLTSQQRRLYIAVYGSLARSIPQKFGPYLKTLAPFVLAPLSESELEQQREAEAEADGERDTQLEEVREAALVAIEGFLQACAHDMRSYTKDVLEAATRFLKYEPNVAEDDDEEMGEDEEEDEFEVDEDFEEETGFEDEDDVSWKVRRCSAKALHALIETLDPNDPAIFGQIAPALIARFKEKEESVLTEIIATLAYLIIKTGSATAKDTAADGQHAIAPSRKRRRGFSDSLGSDLHAHQAMMNGYATPTTPPPMDPASKGLAQTNPDIVKGAAKLLKSSTPSTKQVVLSLLKDMVTSQHGGLTEQAHLVVEPVVEALGGQGVSNLAGNNLRVEALALLRVIAETHSSKVLQPYLAKIVPTLITAAKDRYAKVSSEAFATIECFIKALTPPRSAASKSQNGEYLSKFYQVITERIAASDNDTEVRQKAVQALGLLVGRTSGSAGEKLLGQKDRFAGQQIINERLKNELTRLPCVRAIDTIAVLAQSKKDFTPGFVGNVSLELGAQLRKASRSLRGASLSALRMLAVNEASRTCMDDKVVKELVDMLMPLLQTEDLHMMSPALVVLAAFAKDQPSFVATPQVIEGMCRIMTSNISGAALEALITCVEAIGLAGAGKDLMKAVLNIGVQGDTEVTGQVIGTLLVSGGNNVGVDLDAFINELQTQVDETRKCLALSVLGEAGLRMGMKFPLKPDSFTPYFNAQSEKVKLAAAVALGRAGAGNVKFYLPKILDAMNQGRQYQLLHSVKELLQHSTAEDDIKPYTAMLWSNIISSGQAEDNKVVGAECIGRLAIIDPQAYLPQLQNFLQNDNAAIRGMVMSALRYVFSDTESSYNSHLQASIVPMLEVMLADTDLDDQRLSLSTFNSALHNKPDLVLPHLPSLLPYAMRATVPRPELIREVTMGPFKHKVDDGLEIRKSAYETLYALLESPASRQRLDMVSFYDRIVAGIADEHEIKILCCLVLSKLLVLAPAESARRLDSLSQQFRGVLAFKPKENAVKQELEKLSEQSKAVVKVSVSFNKALGNEAGESGSRAWRDYYEWVKKDFPIYVKQALDEESRDR</sequence>
<dbReference type="Proteomes" id="UP001281147">
    <property type="component" value="Unassembled WGS sequence"/>
</dbReference>
<organism evidence="1 2">
    <name type="scientific">Vermiconidia calcicola</name>
    <dbReference type="NCBI Taxonomy" id="1690605"/>
    <lineage>
        <taxon>Eukaryota</taxon>
        <taxon>Fungi</taxon>
        <taxon>Dikarya</taxon>
        <taxon>Ascomycota</taxon>
        <taxon>Pezizomycotina</taxon>
        <taxon>Dothideomycetes</taxon>
        <taxon>Dothideomycetidae</taxon>
        <taxon>Mycosphaerellales</taxon>
        <taxon>Extremaceae</taxon>
        <taxon>Vermiconidia</taxon>
    </lineage>
</organism>
<gene>
    <name evidence="1" type="ORF">LTR37_014149</name>
</gene>
<protein>
    <submittedName>
        <fullName evidence="1">Uncharacterized protein</fullName>
    </submittedName>
</protein>
<name>A0ACC3MVM0_9PEZI</name>
<comment type="caution">
    <text evidence="1">The sequence shown here is derived from an EMBL/GenBank/DDBJ whole genome shotgun (WGS) entry which is preliminary data.</text>
</comment>
<proteinExistence type="predicted"/>
<evidence type="ECO:0000313" key="1">
    <source>
        <dbReference type="EMBL" id="KAK3703931.1"/>
    </source>
</evidence>
<dbReference type="EMBL" id="JAUTXU010000145">
    <property type="protein sequence ID" value="KAK3703931.1"/>
    <property type="molecule type" value="Genomic_DNA"/>
</dbReference>
<evidence type="ECO:0000313" key="2">
    <source>
        <dbReference type="Proteomes" id="UP001281147"/>
    </source>
</evidence>
<keyword evidence="2" id="KW-1185">Reference proteome</keyword>
<accession>A0ACC3MVM0</accession>
<reference evidence="1" key="1">
    <citation type="submission" date="2023-07" db="EMBL/GenBank/DDBJ databases">
        <title>Black Yeasts Isolated from many extreme environments.</title>
        <authorList>
            <person name="Coleine C."/>
            <person name="Stajich J.E."/>
            <person name="Selbmann L."/>
        </authorList>
    </citation>
    <scope>NUCLEOTIDE SEQUENCE</scope>
    <source>
        <strain evidence="1">CCFEE 5714</strain>
    </source>
</reference>